<proteinExistence type="predicted"/>
<dbReference type="Proteomes" id="UP001060085">
    <property type="component" value="Linkage Group LG01"/>
</dbReference>
<name>A0ACC0CCU9_CATRO</name>
<evidence type="ECO:0000313" key="1">
    <source>
        <dbReference type="EMBL" id="KAI5682774.1"/>
    </source>
</evidence>
<protein>
    <submittedName>
        <fullName evidence="1">Uncharacterized protein</fullName>
    </submittedName>
</protein>
<reference evidence="2" key="1">
    <citation type="journal article" date="2023" name="Nat. Plants">
        <title>Single-cell RNA sequencing provides a high-resolution roadmap for understanding the multicellular compartmentation of specialized metabolism.</title>
        <authorList>
            <person name="Sun S."/>
            <person name="Shen X."/>
            <person name="Li Y."/>
            <person name="Li Y."/>
            <person name="Wang S."/>
            <person name="Li R."/>
            <person name="Zhang H."/>
            <person name="Shen G."/>
            <person name="Guo B."/>
            <person name="Wei J."/>
            <person name="Xu J."/>
            <person name="St-Pierre B."/>
            <person name="Chen S."/>
            <person name="Sun C."/>
        </authorList>
    </citation>
    <scope>NUCLEOTIDE SEQUENCE [LARGE SCALE GENOMIC DNA]</scope>
</reference>
<gene>
    <name evidence="1" type="ORF">M9H77_04002</name>
</gene>
<comment type="caution">
    <text evidence="1">The sequence shown here is derived from an EMBL/GenBank/DDBJ whole genome shotgun (WGS) entry which is preliminary data.</text>
</comment>
<accession>A0ACC0CCU9</accession>
<evidence type="ECO:0000313" key="2">
    <source>
        <dbReference type="Proteomes" id="UP001060085"/>
    </source>
</evidence>
<sequence length="234" mass="25364">MVRPSGRRGDDDLGPVTDRTGLVEGRTITASSRGLRGRRSTFDLLSTLNSLPAGFHYDTGAPESSTQPPPLSFRSRPPLPSHLSHTPVPYEAYGSTHPPSHPQTQCMIPTYIASTVRPHIPYRSAAQEPLKEFSGQPRQIGVEFFDQMVGTAPQDSSYSTLGYTATAYDVSFSEPYIGRHSTDRGFEGDRAYDDGDGDDDDQDDGEDAGDEEQPVPVAPASGSDGRPRHGKRKG</sequence>
<keyword evidence="2" id="KW-1185">Reference proteome</keyword>
<dbReference type="EMBL" id="CM044701">
    <property type="protein sequence ID" value="KAI5682774.1"/>
    <property type="molecule type" value="Genomic_DNA"/>
</dbReference>
<organism evidence="1 2">
    <name type="scientific">Catharanthus roseus</name>
    <name type="common">Madagascar periwinkle</name>
    <name type="synonym">Vinca rosea</name>
    <dbReference type="NCBI Taxonomy" id="4058"/>
    <lineage>
        <taxon>Eukaryota</taxon>
        <taxon>Viridiplantae</taxon>
        <taxon>Streptophyta</taxon>
        <taxon>Embryophyta</taxon>
        <taxon>Tracheophyta</taxon>
        <taxon>Spermatophyta</taxon>
        <taxon>Magnoliopsida</taxon>
        <taxon>eudicotyledons</taxon>
        <taxon>Gunneridae</taxon>
        <taxon>Pentapetalae</taxon>
        <taxon>asterids</taxon>
        <taxon>lamiids</taxon>
        <taxon>Gentianales</taxon>
        <taxon>Apocynaceae</taxon>
        <taxon>Rauvolfioideae</taxon>
        <taxon>Vinceae</taxon>
        <taxon>Catharanthinae</taxon>
        <taxon>Catharanthus</taxon>
    </lineage>
</organism>